<evidence type="ECO:0000313" key="4">
    <source>
        <dbReference type="EMBL" id="MCT7661015.1"/>
    </source>
</evidence>
<keyword evidence="5" id="KW-1185">Reference proteome</keyword>
<feature type="compositionally biased region" description="Acidic residues" evidence="2">
    <location>
        <begin position="103"/>
        <end position="129"/>
    </location>
</feature>
<name>A0ABT2MHY7_9MYCO</name>
<feature type="region of interest" description="Disordered" evidence="2">
    <location>
        <begin position="40"/>
        <end position="186"/>
    </location>
</feature>
<reference evidence="5" key="1">
    <citation type="submission" date="2023-07" db="EMBL/GenBank/DDBJ databases">
        <authorList>
            <person name="Deng Y."/>
            <person name="Zhang Y.-Q."/>
        </authorList>
    </citation>
    <scope>NUCLEOTIDE SEQUENCE [LARGE SCALE GENOMIC DNA]</scope>
    <source>
        <strain evidence="5">CPCC 205710</strain>
    </source>
</reference>
<protein>
    <submittedName>
        <fullName evidence="4">Alpha/beta hydrolase</fullName>
    </submittedName>
</protein>
<proteinExistence type="predicted"/>
<dbReference type="SUPFAM" id="SSF53474">
    <property type="entry name" value="alpha/beta-Hydrolases"/>
    <property type="match status" value="1"/>
</dbReference>
<keyword evidence="1 4" id="KW-0378">Hydrolase</keyword>
<dbReference type="InterPro" id="IPR029058">
    <property type="entry name" value="AB_hydrolase_fold"/>
</dbReference>
<evidence type="ECO:0000259" key="3">
    <source>
        <dbReference type="Pfam" id="PF07859"/>
    </source>
</evidence>
<dbReference type="EMBL" id="JAODWD010000005">
    <property type="protein sequence ID" value="MCT7661015.1"/>
    <property type="molecule type" value="Genomic_DNA"/>
</dbReference>
<sequence length="598" mass="62370">MAVVSWRAADHVGRIGALAVALGVGAAVVTGHGVAGVAVAEPADSSARSDDTSNDDASQTKSSSPDTGTDADPNSPPSNVSGDDVRTAPAGVVSAGGTAQIETPDEVVAPDEEDEDEEPKEEPPADDDRDDRRDRADDEDPTEATPPSPQSNTTAHTVTVAQPREADPAVPEVVLQPTVDAAPRPAEPIRKQRTVALDSEPAPQAPANVITSVLTAVLAPFANDGDVPAPADPPAAWVLAAAARREIGEALVEPQRHPPAIQTLSAQTAAVVEEAEFTGRPSLITQVFVAGLRLIKPILGAFGIELNGTSAKIPVFTDGVPPFFVTYGLNVRSGEYNGWKVWTLAPRNPSEKVVVAVHGGSFISTASLFHWSTYADLARATDATVVVPLYPLANAEGTGGTAKSVIPVMADFIAAQVAEHGAENVSVLGDSAGGSIALAAAQELVRRCESDTECDLAEALPGRMVLLAPALDSSLSNPDVAKVDDPLLSPASSKRNGLWWSRGLETAEDPDGTRNPLASPLFGSLEGLPPTTVYAGELDLRTPDVLLLQQKAITTPGADFTFELRKGQIHDWPIFGFLPDAQAERPNIYRDLGLTEAV</sequence>
<dbReference type="InterPro" id="IPR050300">
    <property type="entry name" value="GDXG_lipolytic_enzyme"/>
</dbReference>
<dbReference type="PANTHER" id="PTHR48081">
    <property type="entry name" value="AB HYDROLASE SUPERFAMILY PROTEIN C4A8.06C"/>
    <property type="match status" value="1"/>
</dbReference>
<comment type="caution">
    <text evidence="4">The sequence shown here is derived from an EMBL/GenBank/DDBJ whole genome shotgun (WGS) entry which is preliminary data.</text>
</comment>
<feature type="compositionally biased region" description="Polar residues" evidence="2">
    <location>
        <begin position="150"/>
        <end position="160"/>
    </location>
</feature>
<dbReference type="GO" id="GO:0016787">
    <property type="term" value="F:hydrolase activity"/>
    <property type="evidence" value="ECO:0007669"/>
    <property type="project" value="UniProtKB-KW"/>
</dbReference>
<evidence type="ECO:0000313" key="5">
    <source>
        <dbReference type="Proteomes" id="UP001206639"/>
    </source>
</evidence>
<feature type="compositionally biased region" description="Polar residues" evidence="2">
    <location>
        <begin position="55"/>
        <end position="67"/>
    </location>
</feature>
<dbReference type="RefSeq" id="WP_260995066.1">
    <property type="nucleotide sequence ID" value="NZ_JAODWD010000005.1"/>
</dbReference>
<dbReference type="Proteomes" id="UP001206639">
    <property type="component" value="Unassembled WGS sequence"/>
</dbReference>
<feature type="domain" description="Alpha/beta hydrolase fold-3" evidence="3">
    <location>
        <begin position="354"/>
        <end position="572"/>
    </location>
</feature>
<accession>A0ABT2MHY7</accession>
<organism evidence="4 5">
    <name type="scientific">Mycobacterium deserti</name>
    <dbReference type="NCBI Taxonomy" id="2978347"/>
    <lineage>
        <taxon>Bacteria</taxon>
        <taxon>Bacillati</taxon>
        <taxon>Actinomycetota</taxon>
        <taxon>Actinomycetes</taxon>
        <taxon>Mycobacteriales</taxon>
        <taxon>Mycobacteriaceae</taxon>
        <taxon>Mycobacterium</taxon>
    </lineage>
</organism>
<gene>
    <name evidence="4" type="ORF">N4S67_21660</name>
</gene>
<dbReference type="InterPro" id="IPR013094">
    <property type="entry name" value="AB_hydrolase_3"/>
</dbReference>
<dbReference type="Pfam" id="PF07859">
    <property type="entry name" value="Abhydrolase_3"/>
    <property type="match status" value="1"/>
</dbReference>
<dbReference type="Gene3D" id="3.40.50.1820">
    <property type="entry name" value="alpha/beta hydrolase"/>
    <property type="match status" value="1"/>
</dbReference>
<evidence type="ECO:0000256" key="2">
    <source>
        <dbReference type="SAM" id="MobiDB-lite"/>
    </source>
</evidence>
<dbReference type="PANTHER" id="PTHR48081:SF8">
    <property type="entry name" value="ALPHA_BETA HYDROLASE FOLD-3 DOMAIN-CONTAINING PROTEIN-RELATED"/>
    <property type="match status" value="1"/>
</dbReference>
<evidence type="ECO:0000256" key="1">
    <source>
        <dbReference type="ARBA" id="ARBA00022801"/>
    </source>
</evidence>